<protein>
    <submittedName>
        <fullName evidence="1">Uncharacterized protein</fullName>
    </submittedName>
</protein>
<dbReference type="AlphaFoldDB" id="X6LCI5"/>
<sequence length="523" mass="61587">MKEFNSFNIIWKDKGKVPHKLSLNPFSMTLKQGFQHLQNQYQLYIHFIVGTNEVIYCKFVPNECSPSIELYMNAGDVLLRDIYKHSPHYPIIQVYWKIKCITMVPYKCTIAIERNNLPKSILSKDKIPLNEKPKFNPFLYKCDLHEVKIIQDNSTPVRLSIDNLLKSIFHEIIKNKYLCDLISEDDAANLRVHKEIKRKINYNKKNSNELILNDKILTILNELKTLYYDEIHKQMGYPLQLYHICAILLYCGKSCNVQFSRNQIQFKHHLWPFLDFCLQKGIYILHKHERREESEMELYCGLKNVRLENIKEIKAGYFISHVSTSDDIQVAQMFRSDQGCILHFHPSMRRTLISSCDVSWISPYEHEREILFARPFAFSNLSDQIHGELISWNAKVEREDESTQMILLTCAKYDTFLQQTIQISAGRNHSIDLNVVYLLLGLNICITACLSSFNKWKMKKGNVEKYKKRMEEFKKRRCCNHLVNLLSMFLFESNLLQVDDIEYATAHTVIFGLPFVENDKKII</sequence>
<dbReference type="SUPFAM" id="SSF56399">
    <property type="entry name" value="ADP-ribosylation"/>
    <property type="match status" value="1"/>
</dbReference>
<dbReference type="EMBL" id="ASPP01045011">
    <property type="protein sequence ID" value="ETN99075.1"/>
    <property type="molecule type" value="Genomic_DNA"/>
</dbReference>
<evidence type="ECO:0000313" key="2">
    <source>
        <dbReference type="Proteomes" id="UP000023152"/>
    </source>
</evidence>
<dbReference type="Proteomes" id="UP000023152">
    <property type="component" value="Unassembled WGS sequence"/>
</dbReference>
<accession>X6LCI5</accession>
<proteinExistence type="predicted"/>
<gene>
    <name evidence="1" type="ORF">RFI_38412</name>
</gene>
<keyword evidence="2" id="KW-1185">Reference proteome</keyword>
<dbReference type="Gene3D" id="3.90.176.10">
    <property type="entry name" value="Toxin ADP-ribosyltransferase, Chain A, domain 1"/>
    <property type="match status" value="1"/>
</dbReference>
<evidence type="ECO:0000313" key="1">
    <source>
        <dbReference type="EMBL" id="ETN99075.1"/>
    </source>
</evidence>
<name>X6LCI5_RETFI</name>
<reference evidence="1 2" key="1">
    <citation type="journal article" date="2013" name="Curr. Biol.">
        <title>The Genome of the Foraminiferan Reticulomyxa filosa.</title>
        <authorList>
            <person name="Glockner G."/>
            <person name="Hulsmann N."/>
            <person name="Schleicher M."/>
            <person name="Noegel A.A."/>
            <person name="Eichinger L."/>
            <person name="Gallinger C."/>
            <person name="Pawlowski J."/>
            <person name="Sierra R."/>
            <person name="Euteneuer U."/>
            <person name="Pillet L."/>
            <person name="Moustafa A."/>
            <person name="Platzer M."/>
            <person name="Groth M."/>
            <person name="Szafranski K."/>
            <person name="Schliwa M."/>
        </authorList>
    </citation>
    <scope>NUCLEOTIDE SEQUENCE [LARGE SCALE GENOMIC DNA]</scope>
</reference>
<comment type="caution">
    <text evidence="1">The sequence shown here is derived from an EMBL/GenBank/DDBJ whole genome shotgun (WGS) entry which is preliminary data.</text>
</comment>
<dbReference type="OrthoDB" id="9990006at2759"/>
<organism evidence="1 2">
    <name type="scientific">Reticulomyxa filosa</name>
    <dbReference type="NCBI Taxonomy" id="46433"/>
    <lineage>
        <taxon>Eukaryota</taxon>
        <taxon>Sar</taxon>
        <taxon>Rhizaria</taxon>
        <taxon>Retaria</taxon>
        <taxon>Foraminifera</taxon>
        <taxon>Monothalamids</taxon>
        <taxon>Reticulomyxidae</taxon>
        <taxon>Reticulomyxa</taxon>
    </lineage>
</organism>